<evidence type="ECO:0000256" key="1">
    <source>
        <dbReference type="ARBA" id="ARBA00022729"/>
    </source>
</evidence>
<dbReference type="SUPFAM" id="SSF50685">
    <property type="entry name" value="Barwin-like endoglucanases"/>
    <property type="match status" value="1"/>
</dbReference>
<dbReference type="InterPro" id="IPR051477">
    <property type="entry name" value="Expansin_CellWall"/>
</dbReference>
<feature type="compositionally biased region" description="Polar residues" evidence="2">
    <location>
        <begin position="84"/>
        <end position="94"/>
    </location>
</feature>
<protein>
    <recommendedName>
        <fullName evidence="6">RlpA-like protein double-psi beta-barrel domain-containing protein</fullName>
    </recommendedName>
</protein>
<dbReference type="EMBL" id="JABBWD010000011">
    <property type="protein sequence ID" value="KAG1779823.1"/>
    <property type="molecule type" value="Genomic_DNA"/>
</dbReference>
<evidence type="ECO:0000313" key="4">
    <source>
        <dbReference type="EMBL" id="KAG1779823.1"/>
    </source>
</evidence>
<evidence type="ECO:0008006" key="6">
    <source>
        <dbReference type="Google" id="ProtNLM"/>
    </source>
</evidence>
<dbReference type="Gene3D" id="2.40.40.10">
    <property type="entry name" value="RlpA-like domain"/>
    <property type="match status" value="1"/>
</dbReference>
<proteinExistence type="predicted"/>
<evidence type="ECO:0000313" key="5">
    <source>
        <dbReference type="Proteomes" id="UP000714275"/>
    </source>
</evidence>
<dbReference type="PANTHER" id="PTHR31836">
    <property type="match status" value="1"/>
</dbReference>
<feature type="region of interest" description="Disordered" evidence="2">
    <location>
        <begin position="80"/>
        <end position="107"/>
    </location>
</feature>
<evidence type="ECO:0000256" key="2">
    <source>
        <dbReference type="SAM" id="MobiDB-lite"/>
    </source>
</evidence>
<feature type="signal peptide" evidence="3">
    <location>
        <begin position="1"/>
        <end position="19"/>
    </location>
</feature>
<evidence type="ECO:0000256" key="3">
    <source>
        <dbReference type="SAM" id="SignalP"/>
    </source>
</evidence>
<keyword evidence="5" id="KW-1185">Reference proteome</keyword>
<accession>A0A9P7D5G5</accession>
<dbReference type="AlphaFoldDB" id="A0A9P7D5G5"/>
<dbReference type="CDD" id="cd22191">
    <property type="entry name" value="DPBB_RlpA_EXP_N-like"/>
    <property type="match status" value="1"/>
</dbReference>
<keyword evidence="1 3" id="KW-0732">Signal</keyword>
<dbReference type="PANTHER" id="PTHR31836:SF22">
    <property type="entry name" value="RLPA-LIKE PROTEIN DOUBLE-PSI BETA-BARREL DOMAIN-CONTAINING PROTEIN"/>
    <property type="match status" value="1"/>
</dbReference>
<dbReference type="OrthoDB" id="406505at2759"/>
<reference evidence="4" key="1">
    <citation type="journal article" date="2020" name="New Phytol.">
        <title>Comparative genomics reveals dynamic genome evolution in host specialist ectomycorrhizal fungi.</title>
        <authorList>
            <person name="Lofgren L.A."/>
            <person name="Nguyen N.H."/>
            <person name="Vilgalys R."/>
            <person name="Ruytinx J."/>
            <person name="Liao H.L."/>
            <person name="Branco S."/>
            <person name="Kuo A."/>
            <person name="LaButti K."/>
            <person name="Lipzen A."/>
            <person name="Andreopoulos W."/>
            <person name="Pangilinan J."/>
            <person name="Riley R."/>
            <person name="Hundley H."/>
            <person name="Na H."/>
            <person name="Barry K."/>
            <person name="Grigoriev I.V."/>
            <person name="Stajich J.E."/>
            <person name="Kennedy P.G."/>
        </authorList>
    </citation>
    <scope>NUCLEOTIDE SEQUENCE</scope>
    <source>
        <strain evidence="4">DOB743</strain>
    </source>
</reference>
<sequence length="258" mass="28418">MRWLATVFTIQVLASLVEAAIMNITDTRGVLRDNLKRYAKAHYLPESHSFDPRDGWEPVNISNLNYKYIASSHKDHSFHKALRRSSQNNTSAGVRTSRYREKHAKTSNTTTTTTTGFLGTVVSSLASIFAGCMGKGPSEGVTITWYTGHDLENPSCWSNGGWAPTDKSFVGAVTLDGWTTKPQCFKFIELCNGKTCIFIRVVDTCAGCAKGSRHVDLTKAAFSELASPDEGVLTVQMRQATDPDNWDIDLWGPQTAKS</sequence>
<dbReference type="Proteomes" id="UP000714275">
    <property type="component" value="Unassembled WGS sequence"/>
</dbReference>
<dbReference type="InterPro" id="IPR036908">
    <property type="entry name" value="RlpA-like_sf"/>
</dbReference>
<organism evidence="4 5">
    <name type="scientific">Suillus placidus</name>
    <dbReference type="NCBI Taxonomy" id="48579"/>
    <lineage>
        <taxon>Eukaryota</taxon>
        <taxon>Fungi</taxon>
        <taxon>Dikarya</taxon>
        <taxon>Basidiomycota</taxon>
        <taxon>Agaricomycotina</taxon>
        <taxon>Agaricomycetes</taxon>
        <taxon>Agaricomycetidae</taxon>
        <taxon>Boletales</taxon>
        <taxon>Suillineae</taxon>
        <taxon>Suillaceae</taxon>
        <taxon>Suillus</taxon>
    </lineage>
</organism>
<name>A0A9P7D5G5_9AGAM</name>
<feature type="chain" id="PRO_5040375024" description="RlpA-like protein double-psi beta-barrel domain-containing protein" evidence="3">
    <location>
        <begin position="20"/>
        <end position="258"/>
    </location>
</feature>
<comment type="caution">
    <text evidence="4">The sequence shown here is derived from an EMBL/GenBank/DDBJ whole genome shotgun (WGS) entry which is preliminary data.</text>
</comment>
<gene>
    <name evidence="4" type="ORF">EV702DRAFT_87422</name>
</gene>